<dbReference type="Proteomes" id="UP000790347">
    <property type="component" value="Unassembled WGS sequence"/>
</dbReference>
<organism evidence="1 2">
    <name type="scientific">Dermatophagoides farinae</name>
    <name type="common">American house dust mite</name>
    <dbReference type="NCBI Taxonomy" id="6954"/>
    <lineage>
        <taxon>Eukaryota</taxon>
        <taxon>Metazoa</taxon>
        <taxon>Ecdysozoa</taxon>
        <taxon>Arthropoda</taxon>
        <taxon>Chelicerata</taxon>
        <taxon>Arachnida</taxon>
        <taxon>Acari</taxon>
        <taxon>Acariformes</taxon>
        <taxon>Sarcoptiformes</taxon>
        <taxon>Astigmata</taxon>
        <taxon>Psoroptidia</taxon>
        <taxon>Analgoidea</taxon>
        <taxon>Pyroglyphidae</taxon>
        <taxon>Dermatophagoidinae</taxon>
        <taxon>Dermatophagoides</taxon>
    </lineage>
</organism>
<reference evidence="1" key="1">
    <citation type="submission" date="2013-05" db="EMBL/GenBank/DDBJ databases">
        <authorList>
            <person name="Yim A.K.Y."/>
            <person name="Chan T.F."/>
            <person name="Ji K.M."/>
            <person name="Liu X.Y."/>
            <person name="Zhou J.W."/>
            <person name="Li R.Q."/>
            <person name="Yang K.Y."/>
            <person name="Li J."/>
            <person name="Li M."/>
            <person name="Law P.T.W."/>
            <person name="Wu Y.L."/>
            <person name="Cai Z.L."/>
            <person name="Qin H."/>
            <person name="Bao Y."/>
            <person name="Leung R.K.K."/>
            <person name="Ng P.K.S."/>
            <person name="Zou J."/>
            <person name="Zhong X.J."/>
            <person name="Ran P.X."/>
            <person name="Zhong N.S."/>
            <person name="Liu Z.G."/>
            <person name="Tsui S.K.W."/>
        </authorList>
    </citation>
    <scope>NUCLEOTIDE SEQUENCE</scope>
    <source>
        <strain evidence="1">Derf</strain>
        <tissue evidence="1">Whole organism</tissue>
    </source>
</reference>
<evidence type="ECO:0000313" key="2">
    <source>
        <dbReference type="Proteomes" id="UP000790347"/>
    </source>
</evidence>
<gene>
    <name evidence="1" type="ORF">DERF_004906</name>
</gene>
<proteinExistence type="predicted"/>
<evidence type="ECO:0000313" key="1">
    <source>
        <dbReference type="EMBL" id="KAH9521232.1"/>
    </source>
</evidence>
<protein>
    <submittedName>
        <fullName evidence="1">Uncharacterized protein</fullName>
    </submittedName>
</protein>
<dbReference type="EMBL" id="ASGP02000002">
    <property type="protein sequence ID" value="KAH9521232.1"/>
    <property type="molecule type" value="Genomic_DNA"/>
</dbReference>
<name>A0A922L863_DERFA</name>
<keyword evidence="2" id="KW-1185">Reference proteome</keyword>
<sequence length="162" mass="19389">MQFFYINIIVLRIMKSWLNITGLKKITTQQQPNQQTSMFINENIDPVHYIDNMNMNNHRLESDDWKQCPNELYQLPLCDIQQHGSSSFLYESESTFFVEYLKHITWITFTVEKYYYIGHLSHIRMKKNLESLSSITECKPCGLKETENENNNRLKYDDDDDD</sequence>
<reference evidence="1" key="2">
    <citation type="journal article" date="2022" name="Res Sq">
        <title>Comparative Genomics Reveals Insights into the Divergent Evolution of Astigmatic Mites and Household Pest Adaptations.</title>
        <authorList>
            <person name="Xiong Q."/>
            <person name="Wan A.T.-Y."/>
            <person name="Liu X.-Y."/>
            <person name="Fung C.S.-H."/>
            <person name="Xiao X."/>
            <person name="Malainual N."/>
            <person name="Hou J."/>
            <person name="Wang L."/>
            <person name="Wang M."/>
            <person name="Yang K."/>
            <person name="Cui Y."/>
            <person name="Leung E."/>
            <person name="Nong W."/>
            <person name="Shin S.-K."/>
            <person name="Au S."/>
            <person name="Jeong K.Y."/>
            <person name="Chew F.T."/>
            <person name="Hui J."/>
            <person name="Leung T.F."/>
            <person name="Tungtrongchitr A."/>
            <person name="Zhong N."/>
            <person name="Liu Z."/>
            <person name="Tsui S."/>
        </authorList>
    </citation>
    <scope>NUCLEOTIDE SEQUENCE</scope>
    <source>
        <strain evidence="1">Derf</strain>
        <tissue evidence="1">Whole organism</tissue>
    </source>
</reference>
<accession>A0A922L863</accession>
<comment type="caution">
    <text evidence="1">The sequence shown here is derived from an EMBL/GenBank/DDBJ whole genome shotgun (WGS) entry which is preliminary data.</text>
</comment>
<dbReference type="AlphaFoldDB" id="A0A922L863"/>